<dbReference type="AlphaFoldDB" id="A0A1H6YUE1"/>
<keyword evidence="3" id="KW-1185">Reference proteome</keyword>
<evidence type="ECO:0000313" key="2">
    <source>
        <dbReference type="EMBL" id="SEJ42607.1"/>
    </source>
</evidence>
<dbReference type="Pfam" id="PF13229">
    <property type="entry name" value="Beta_helix"/>
    <property type="match status" value="1"/>
</dbReference>
<evidence type="ECO:0000313" key="3">
    <source>
        <dbReference type="Proteomes" id="UP000199532"/>
    </source>
</evidence>
<dbReference type="SUPFAM" id="SSF51126">
    <property type="entry name" value="Pectin lyase-like"/>
    <property type="match status" value="1"/>
</dbReference>
<gene>
    <name evidence="2" type="ORF">SAMN04487995_4650</name>
</gene>
<dbReference type="PANTHER" id="PTHR36453:SF1">
    <property type="entry name" value="RIGHT HANDED BETA HELIX DOMAIN-CONTAINING PROTEIN"/>
    <property type="match status" value="1"/>
</dbReference>
<sequence length="484" mass="53783">MRVDVRKESIFMKFLLSAIFFVFSSAVFAQINYIHVSPAGDDKNTGKSDSPVKSVAKAVELSQSYGRTKVSILLQQGTYYLSAPVEITNTENSPAELEITAANRQKVVISAGRVLSTDWSHFKGNIYRTSVPEGISFERFFVNGILQTLARYPNLDKRAKVFRGTAEDATFYVRVLTWGNPVGGYVHALDEKKRGSLHYRITGVDDTDNLELDGGWQIRKPVHMAEKERFVENILGELDAPGEWYLDKTLGVLYYYPSSGTDLSKAKFEVSNLKSSFILKGKDSDQLKNVKIKNLNFVHNERSFMDSRDTLTSSDFSVFRGGAVLFENTLNCSVEACSFSDLGGNAVVLNNFNENGSLAGCYISDIGANGAMILGDCNNCLIADNLFSNIGVIEKQGVAILLNAVKKNNIEQNTFFEMPGPAIRAENCDLKNIQIRLNNHFKDYQELRAAPGEQSYQFQNGPDNPKSGVQNPALKALLYNRNNK</sequence>
<dbReference type="Proteomes" id="UP000199532">
    <property type="component" value="Unassembled WGS sequence"/>
</dbReference>
<name>A0A1H6YUE1_9BACT</name>
<organism evidence="2 3">
    <name type="scientific">Dyadobacter koreensis</name>
    <dbReference type="NCBI Taxonomy" id="408657"/>
    <lineage>
        <taxon>Bacteria</taxon>
        <taxon>Pseudomonadati</taxon>
        <taxon>Bacteroidota</taxon>
        <taxon>Cytophagia</taxon>
        <taxon>Cytophagales</taxon>
        <taxon>Spirosomataceae</taxon>
        <taxon>Dyadobacter</taxon>
    </lineage>
</organism>
<accession>A0A1H6YUE1</accession>
<dbReference type="STRING" id="408657.SAMN04487995_4650"/>
<dbReference type="InterPro" id="IPR011050">
    <property type="entry name" value="Pectin_lyase_fold/virulence"/>
</dbReference>
<dbReference type="InterPro" id="IPR012334">
    <property type="entry name" value="Pectin_lyas_fold"/>
</dbReference>
<protein>
    <submittedName>
        <fullName evidence="2">Right handed beta helix region</fullName>
    </submittedName>
</protein>
<dbReference type="Gene3D" id="2.160.20.10">
    <property type="entry name" value="Single-stranded right-handed beta-helix, Pectin lyase-like"/>
    <property type="match status" value="2"/>
</dbReference>
<dbReference type="EMBL" id="FNXY01000007">
    <property type="protein sequence ID" value="SEJ42607.1"/>
    <property type="molecule type" value="Genomic_DNA"/>
</dbReference>
<dbReference type="InterPro" id="IPR039448">
    <property type="entry name" value="Beta_helix"/>
</dbReference>
<evidence type="ECO:0000259" key="1">
    <source>
        <dbReference type="Pfam" id="PF13229"/>
    </source>
</evidence>
<reference evidence="2 3" key="1">
    <citation type="submission" date="2016-10" db="EMBL/GenBank/DDBJ databases">
        <authorList>
            <person name="de Groot N.N."/>
        </authorList>
    </citation>
    <scope>NUCLEOTIDE SEQUENCE [LARGE SCALE GENOMIC DNA]</scope>
    <source>
        <strain evidence="2 3">DSM 19938</strain>
    </source>
</reference>
<dbReference type="PANTHER" id="PTHR36453">
    <property type="entry name" value="SECRETED PROTEIN-RELATED"/>
    <property type="match status" value="1"/>
</dbReference>
<feature type="domain" description="Right handed beta helix" evidence="1">
    <location>
        <begin position="290"/>
        <end position="425"/>
    </location>
</feature>
<proteinExistence type="predicted"/>